<organism evidence="1">
    <name type="scientific">Eutreptiella gymnastica</name>
    <dbReference type="NCBI Taxonomy" id="73025"/>
    <lineage>
        <taxon>Eukaryota</taxon>
        <taxon>Discoba</taxon>
        <taxon>Euglenozoa</taxon>
        <taxon>Euglenida</taxon>
        <taxon>Spirocuta</taxon>
        <taxon>Euglenophyceae</taxon>
        <taxon>Eutreptiales</taxon>
        <taxon>Eutreptiaceae</taxon>
        <taxon>Eutreptiella</taxon>
    </lineage>
</organism>
<sequence>MEFWSGHFLHHVWSVPVGAPLGVAGTQARPVGGRCMGGLATWRGGYPQMGTPSPCELSIVLGRQPPAPLRLSRLPLLAPVPLPAQLHVPMHCSLHWEYHTVQYGYYRGY</sequence>
<proteinExistence type="predicted"/>
<name>A0A7S1IAR3_9EUGL</name>
<accession>A0A7S1IAR3</accession>
<dbReference type="AlphaFoldDB" id="A0A7S1IAR3"/>
<evidence type="ECO:0000313" key="1">
    <source>
        <dbReference type="EMBL" id="CAD9006377.1"/>
    </source>
</evidence>
<gene>
    <name evidence="1" type="ORF">EGYM00392_LOCUS17467</name>
</gene>
<reference evidence="1" key="1">
    <citation type="submission" date="2021-01" db="EMBL/GenBank/DDBJ databases">
        <authorList>
            <person name="Corre E."/>
            <person name="Pelletier E."/>
            <person name="Niang G."/>
            <person name="Scheremetjew M."/>
            <person name="Finn R."/>
            <person name="Kale V."/>
            <person name="Holt S."/>
            <person name="Cochrane G."/>
            <person name="Meng A."/>
            <person name="Brown T."/>
            <person name="Cohen L."/>
        </authorList>
    </citation>
    <scope>NUCLEOTIDE SEQUENCE</scope>
    <source>
        <strain evidence="1">NIES-381</strain>
    </source>
</reference>
<dbReference type="EMBL" id="HBGA01047643">
    <property type="protein sequence ID" value="CAD9006377.1"/>
    <property type="molecule type" value="Transcribed_RNA"/>
</dbReference>
<protein>
    <submittedName>
        <fullName evidence="1">Uncharacterized protein</fullName>
    </submittedName>
</protein>